<accession>A0A4P9WDK9</accession>
<proteinExistence type="predicted"/>
<feature type="region of interest" description="Disordered" evidence="1">
    <location>
        <begin position="375"/>
        <end position="423"/>
    </location>
</feature>
<dbReference type="AlphaFoldDB" id="A0A4P9WDK9"/>
<reference evidence="3" key="1">
    <citation type="journal article" date="2018" name="Nat. Microbiol.">
        <title>Leveraging single-cell genomics to expand the fungal tree of life.</title>
        <authorList>
            <person name="Ahrendt S.R."/>
            <person name="Quandt C.A."/>
            <person name="Ciobanu D."/>
            <person name="Clum A."/>
            <person name="Salamov A."/>
            <person name="Andreopoulos B."/>
            <person name="Cheng J.F."/>
            <person name="Woyke T."/>
            <person name="Pelin A."/>
            <person name="Henrissat B."/>
            <person name="Reynolds N.K."/>
            <person name="Benny G.L."/>
            <person name="Smith M.E."/>
            <person name="James T.Y."/>
            <person name="Grigoriev I.V."/>
        </authorList>
    </citation>
    <scope>NUCLEOTIDE SEQUENCE [LARGE SCALE GENOMIC DNA]</scope>
</reference>
<evidence type="ECO:0000256" key="1">
    <source>
        <dbReference type="SAM" id="MobiDB-lite"/>
    </source>
</evidence>
<dbReference type="Proteomes" id="UP000269721">
    <property type="component" value="Unassembled WGS sequence"/>
</dbReference>
<gene>
    <name evidence="2" type="ORF">BDK51DRAFT_45296</name>
</gene>
<evidence type="ECO:0000313" key="3">
    <source>
        <dbReference type="Proteomes" id="UP000269721"/>
    </source>
</evidence>
<evidence type="ECO:0000313" key="2">
    <source>
        <dbReference type="EMBL" id="RKO90781.1"/>
    </source>
</evidence>
<sequence length="480" mass="52196">MSSNPKHFPKGDFIKEFRGAEEDCPPLCAPGPHPPLPVGKGQLCVVNCFALCSPDQQKGTDMLSFFKVVVCFHTHDCPSPTPPGVDAEGAKVKHASSSTASRLVQNLLRQCFGLAYAFELRVLVTGLPSIDRASRLSKMQLNTRLKRPTDCGLLTFTLSSTRTSATSSTPSSSAPGRRGSQTSKRSTAGPLPSPHELPVDVEKPQLVRGIRCGSCWGEGKGKYRAKQYISFSPPFLALFSCTTAAHLRAASALCWSSRPRRSLAEAPQAAGVSLSPVMESSMRSWPSRRRRKEGGVVPGARCCCATPMRPARHPPSRKSHFQFARSTEDRGRSHQLQRASVFKAAVQKGIAAETGSEKQPEVTGATATASFRFLWAPGEGGTRQTQGQRRKQMSWDARSMDDIPDTKTPDSKQKAKSQKSTPWPTGYSLHFWRRRLDAIFSRVCIGLNLDPSAALEEHGLVSSSSLAMAWSPGDPTKCLM</sequence>
<dbReference type="EMBL" id="KZ995385">
    <property type="protein sequence ID" value="RKO90781.1"/>
    <property type="molecule type" value="Genomic_DNA"/>
</dbReference>
<keyword evidence="3" id="KW-1185">Reference proteome</keyword>
<feature type="compositionally biased region" description="Low complexity" evidence="1">
    <location>
        <begin position="162"/>
        <end position="180"/>
    </location>
</feature>
<protein>
    <submittedName>
        <fullName evidence="2">Uncharacterized protein</fullName>
    </submittedName>
</protein>
<feature type="compositionally biased region" description="Basic and acidic residues" evidence="1">
    <location>
        <begin position="398"/>
        <end position="413"/>
    </location>
</feature>
<organism evidence="2 3">
    <name type="scientific">Blyttiomyces helicus</name>
    <dbReference type="NCBI Taxonomy" id="388810"/>
    <lineage>
        <taxon>Eukaryota</taxon>
        <taxon>Fungi</taxon>
        <taxon>Fungi incertae sedis</taxon>
        <taxon>Chytridiomycota</taxon>
        <taxon>Chytridiomycota incertae sedis</taxon>
        <taxon>Chytridiomycetes</taxon>
        <taxon>Chytridiomycetes incertae sedis</taxon>
        <taxon>Blyttiomyces</taxon>
    </lineage>
</organism>
<feature type="region of interest" description="Disordered" evidence="1">
    <location>
        <begin position="162"/>
        <end position="200"/>
    </location>
</feature>
<name>A0A4P9WDK9_9FUNG</name>